<keyword evidence="2 3" id="KW-0808">Transferase</keyword>
<organism evidence="3 4">
    <name type="scientific">Streptomyces ortus</name>
    <dbReference type="NCBI Taxonomy" id="2867268"/>
    <lineage>
        <taxon>Bacteria</taxon>
        <taxon>Bacillati</taxon>
        <taxon>Actinomycetota</taxon>
        <taxon>Actinomycetes</taxon>
        <taxon>Kitasatosporales</taxon>
        <taxon>Streptomycetaceae</taxon>
        <taxon>Streptomyces</taxon>
    </lineage>
</organism>
<dbReference type="PANTHER" id="PTHR13707:SF57">
    <property type="entry name" value="SUCCINYL-COA:3-KETOACID COENZYME A TRANSFERASE SUBUNIT B-RELATED"/>
    <property type="match status" value="1"/>
</dbReference>
<dbReference type="Proteomes" id="UP001165590">
    <property type="component" value="Unassembled WGS sequence"/>
</dbReference>
<dbReference type="NCBIfam" id="TIGR02428">
    <property type="entry name" value="pcaJ_scoB_fam"/>
    <property type="match status" value="1"/>
</dbReference>
<dbReference type="SMART" id="SM00882">
    <property type="entry name" value="CoA_trans"/>
    <property type="match status" value="1"/>
</dbReference>
<evidence type="ECO:0000313" key="4">
    <source>
        <dbReference type="Proteomes" id="UP001165590"/>
    </source>
</evidence>
<evidence type="ECO:0000313" key="3">
    <source>
        <dbReference type="EMBL" id="MCX4237677.1"/>
    </source>
</evidence>
<dbReference type="InterPro" id="IPR004165">
    <property type="entry name" value="CoA_trans_fam_I"/>
</dbReference>
<gene>
    <name evidence="3" type="ORF">K3769_33885</name>
</gene>
<proteinExistence type="inferred from homology"/>
<keyword evidence="4" id="KW-1185">Reference proteome</keyword>
<comment type="similarity">
    <text evidence="1">Belongs to the 3-oxoacid CoA-transferase subunit B family.</text>
</comment>
<dbReference type="Pfam" id="PF01144">
    <property type="entry name" value="CoA_trans"/>
    <property type="match status" value="1"/>
</dbReference>
<dbReference type="RefSeq" id="WP_267030060.1">
    <property type="nucleotide sequence ID" value="NZ_JAIFZO010000002.1"/>
</dbReference>
<name>A0ABT3VDD2_9ACTN</name>
<sequence length="223" mass="23418">MAWTREQMAARAARELRDGQYVNLGIGLPTLIPNYLPAAVEVILESENGILGTGPYPTEEQVDPDLINAGKETVTVLPGASYFDSSLSFGMIRGGHIDVAVLGAMQVSAGGDLANWAVPGKMITGIGGAMDLVHGARTVIVVMTHTAKDGSPKILNTCTLPLTGRACVDRVITDLGVLDVTDDALVLVETAPGVTVDEVVAKTAAEVRIADELVEELTEEKQP</sequence>
<protein>
    <submittedName>
        <fullName evidence="3">CoA transferase subunit B</fullName>
    </submittedName>
</protein>
<dbReference type="SUPFAM" id="SSF100950">
    <property type="entry name" value="NagB/RpiA/CoA transferase-like"/>
    <property type="match status" value="1"/>
</dbReference>
<dbReference type="Gene3D" id="3.40.1080.10">
    <property type="entry name" value="Glutaconate Coenzyme A-transferase"/>
    <property type="match status" value="1"/>
</dbReference>
<reference evidence="3" key="1">
    <citation type="journal article" date="2022" name="bioRxiv">
        <title>Discovery and biosynthetic assessment of Streptomyces ortus sp nov. isolated from a deep-sea sponge.</title>
        <authorList>
            <person name="Williams S.E."/>
        </authorList>
    </citation>
    <scope>NUCLEOTIDE SEQUENCE</scope>
    <source>
        <strain evidence="3">A15ISP2-DRY2</strain>
    </source>
</reference>
<dbReference type="PANTHER" id="PTHR13707">
    <property type="entry name" value="KETOACID-COENZYME A TRANSFERASE"/>
    <property type="match status" value="1"/>
</dbReference>
<evidence type="ECO:0000256" key="1">
    <source>
        <dbReference type="ARBA" id="ARBA00007047"/>
    </source>
</evidence>
<dbReference type="InterPro" id="IPR012791">
    <property type="entry name" value="3-oxoacid_CoA-transf_B"/>
</dbReference>
<evidence type="ECO:0000256" key="2">
    <source>
        <dbReference type="ARBA" id="ARBA00022679"/>
    </source>
</evidence>
<accession>A0ABT3VDD2</accession>
<comment type="caution">
    <text evidence="3">The sequence shown here is derived from an EMBL/GenBank/DDBJ whole genome shotgun (WGS) entry which is preliminary data.</text>
</comment>
<dbReference type="GO" id="GO:0016740">
    <property type="term" value="F:transferase activity"/>
    <property type="evidence" value="ECO:0007669"/>
    <property type="project" value="UniProtKB-KW"/>
</dbReference>
<dbReference type="InterPro" id="IPR037171">
    <property type="entry name" value="NagB/RpiA_transferase-like"/>
</dbReference>
<dbReference type="EMBL" id="JAIFZO010000002">
    <property type="protein sequence ID" value="MCX4237677.1"/>
    <property type="molecule type" value="Genomic_DNA"/>
</dbReference>